<dbReference type="PATRIC" id="fig|543877.4.peg.1882"/>
<evidence type="ECO:0000313" key="2">
    <source>
        <dbReference type="EMBL" id="AKM07918.1"/>
    </source>
</evidence>
<reference evidence="2 3" key="1">
    <citation type="submission" date="2015-06" db="EMBL/GenBank/DDBJ databases">
        <authorList>
            <person name="Kim K.M."/>
        </authorList>
    </citation>
    <scope>NUCLEOTIDE SEQUENCE [LARGE SCALE GENOMIC DNA]</scope>
    <source>
        <strain evidence="2 3">KCTC 22370</strain>
    </source>
</reference>
<keyword evidence="1" id="KW-0472">Membrane</keyword>
<feature type="transmembrane region" description="Helical" evidence="1">
    <location>
        <begin position="182"/>
        <end position="207"/>
    </location>
</feature>
<dbReference type="Pfam" id="PF03929">
    <property type="entry name" value="PepSY_TM"/>
    <property type="match status" value="1"/>
</dbReference>
<dbReference type="KEGG" id="amx:AM2010_1855"/>
<feature type="transmembrane region" description="Helical" evidence="1">
    <location>
        <begin position="138"/>
        <end position="161"/>
    </location>
</feature>
<dbReference type="OrthoDB" id="7626573at2"/>
<sequence length="362" mass="39128">MATVRTDARRIHKYLSLAAAAFWLLQALSGIAISFRAEIDDWLLTGVSTGTSVEALGERIEQAERDGLHVSGMWATGGIPGQYDIYVSSPEGDRTFRVDGAGQVLRDRSDREKFSDGAVFETLTTFHKSLLLGSTGSVLIGISGILLLTNIALGFTTAWPARNRWRALTTKPRGPAAARIVGWHRLLGLWMAVPAAILVTAGIQLAFADTIEATVDGGLAEPTSAPAGPYRLDPGDAMAQALARYPGGELTALSMPGEDAPWYRIRLRADGEIPRQFGATTVWISAVDGSVLADHDARSSRPARRLMEWLYPIHTGQIGAVPGRLLNFAIGCWLVTMIVLGLLSWQRRARRVSESRRSAAGQ</sequence>
<protein>
    <recommendedName>
        <fullName evidence="4">PepSY domain-containing protein</fullName>
    </recommendedName>
</protein>
<dbReference type="AlphaFoldDB" id="A0A0G3XBX8"/>
<gene>
    <name evidence="2" type="ORF">AM2010_1855</name>
</gene>
<keyword evidence="3" id="KW-1185">Reference proteome</keyword>
<name>A0A0G3XBX8_9SPHN</name>
<evidence type="ECO:0000256" key="1">
    <source>
        <dbReference type="SAM" id="Phobius"/>
    </source>
</evidence>
<evidence type="ECO:0000313" key="3">
    <source>
        <dbReference type="Proteomes" id="UP000037643"/>
    </source>
</evidence>
<keyword evidence="1" id="KW-1133">Transmembrane helix</keyword>
<evidence type="ECO:0008006" key="4">
    <source>
        <dbReference type="Google" id="ProtNLM"/>
    </source>
</evidence>
<organism evidence="2 3">
    <name type="scientific">Pelagerythrobacter marensis</name>
    <dbReference type="NCBI Taxonomy" id="543877"/>
    <lineage>
        <taxon>Bacteria</taxon>
        <taxon>Pseudomonadati</taxon>
        <taxon>Pseudomonadota</taxon>
        <taxon>Alphaproteobacteria</taxon>
        <taxon>Sphingomonadales</taxon>
        <taxon>Erythrobacteraceae</taxon>
        <taxon>Pelagerythrobacter</taxon>
    </lineage>
</organism>
<dbReference type="PANTHER" id="PTHR34219">
    <property type="entry name" value="IRON-REGULATED INNER MEMBRANE PROTEIN-RELATED"/>
    <property type="match status" value="1"/>
</dbReference>
<dbReference type="STRING" id="543877.AM2010_1855"/>
<dbReference type="InterPro" id="IPR005625">
    <property type="entry name" value="PepSY-ass_TM"/>
</dbReference>
<dbReference type="EMBL" id="CP011805">
    <property type="protein sequence ID" value="AKM07918.1"/>
    <property type="molecule type" value="Genomic_DNA"/>
</dbReference>
<feature type="transmembrane region" description="Helical" evidence="1">
    <location>
        <begin position="325"/>
        <end position="345"/>
    </location>
</feature>
<proteinExistence type="predicted"/>
<dbReference type="RefSeq" id="WP_047806836.1">
    <property type="nucleotide sequence ID" value="NZ_CP011805.1"/>
</dbReference>
<dbReference type="Proteomes" id="UP000037643">
    <property type="component" value="Chromosome"/>
</dbReference>
<keyword evidence="1" id="KW-0812">Transmembrane</keyword>
<accession>A0A0G3XBX8</accession>